<protein>
    <submittedName>
        <fullName evidence="2">Transposase family protein</fullName>
    </submittedName>
</protein>
<dbReference type="SUPFAM" id="SSF53098">
    <property type="entry name" value="Ribonuclease H-like"/>
    <property type="match status" value="1"/>
</dbReference>
<gene>
    <name evidence="2" type="ORF">F5985_09985</name>
</gene>
<comment type="caution">
    <text evidence="2">The sequence shown here is derived from an EMBL/GenBank/DDBJ whole genome shotgun (WGS) entry which is preliminary data.</text>
</comment>
<dbReference type="RefSeq" id="WP_161125295.1">
    <property type="nucleotide sequence ID" value="NZ_VYSB01000009.1"/>
</dbReference>
<feature type="region of interest" description="Disordered" evidence="1">
    <location>
        <begin position="625"/>
        <end position="674"/>
    </location>
</feature>
<accession>A0A7C9IY55</accession>
<reference evidence="2 3" key="1">
    <citation type="submission" date="2019-09" db="EMBL/GenBank/DDBJ databases">
        <title>Identification of Malikia spinosa a prominent benzene-, toluene-, and ethylbenzene-degrading bacterium: enrichment, isolation and whole genome sequencing.</title>
        <authorList>
            <person name="Tancsics A."/>
            <person name="Revesz F."/>
            <person name="Kriszt B."/>
        </authorList>
    </citation>
    <scope>NUCLEOTIDE SEQUENCE [LARGE SCALE GENOMIC DNA]</scope>
    <source>
        <strain evidence="2 3">AB6</strain>
    </source>
</reference>
<dbReference type="EMBL" id="VYSB01000009">
    <property type="protein sequence ID" value="MYZ52454.1"/>
    <property type="molecule type" value="Genomic_DNA"/>
</dbReference>
<dbReference type="AlphaFoldDB" id="A0A7C9IY55"/>
<evidence type="ECO:0000256" key="1">
    <source>
        <dbReference type="SAM" id="MobiDB-lite"/>
    </source>
</evidence>
<proteinExistence type="predicted"/>
<dbReference type="Gene3D" id="3.30.420.10">
    <property type="entry name" value="Ribonuclease H-like superfamily/Ribonuclease H"/>
    <property type="match status" value="1"/>
</dbReference>
<sequence length="674" mass="75847">MSRRTSVRSYRLGMGTEPTRDWPSVDVDALKEYSRALFLRRRQGILLYFDGATDQQIREGCGFGRSQIYRLITERCQKPHADGSLYGWRGAIPNLRTQAWKRQTPPKPPSASGGGTAGSLQWIFESPQGLGLEQDFRDQILGNKRHSLEGPRRRNISLFKWLLDELRTRGFEARGDWPFNVEKLGYNTIVKFIGRVLSENPQRQRALLGGQEAQRKSRAGDGTQRPALRVFQRVECDAHKIDARMVVMVPSPHGGHEPRKIHRLWVIVIIEVASRAVLGYHLSLHRECSAEDVLRAIKRALTRWVPRELQFSSSAYVAEAGMPSARNDRYLGACWDEFSVDGAMANICDRVERQLLETVGSPLLKPQDPHSYSCRRSKDDRPFIESFFGRLAAGGFHQLSVTTGSSPKDKRGADPDAAAQATQFQLEYAEELLDTLIANYNATPHSGLGYRSPLAQLDFLTSRSPDQIRQADPEQVARMVGIRKLCTVKGGVSEGRRPYFNFANARYSAEWLCLRTDLIGKNLWLHIENEDDARWATVSTPNGEFLGAVRAAPPWHLTPHTLYMRQSIRALDKRRLVHLSSNCDAVEELIRYAEASEDKKLQPHPAYLEARRVLQMHAERLSGQSLVAQAPQPASSRPQGSTTTTDSAATSADSVPTENPPGRPLPPMRMARIW</sequence>
<dbReference type="GO" id="GO:0003676">
    <property type="term" value="F:nucleic acid binding"/>
    <property type="evidence" value="ECO:0007669"/>
    <property type="project" value="InterPro"/>
</dbReference>
<dbReference type="InterPro" id="IPR036397">
    <property type="entry name" value="RNaseH_sf"/>
</dbReference>
<dbReference type="Proteomes" id="UP000481947">
    <property type="component" value="Unassembled WGS sequence"/>
</dbReference>
<feature type="compositionally biased region" description="Low complexity" evidence="1">
    <location>
        <begin position="641"/>
        <end position="654"/>
    </location>
</feature>
<feature type="compositionally biased region" description="Pro residues" evidence="1">
    <location>
        <begin position="658"/>
        <end position="667"/>
    </location>
</feature>
<dbReference type="InterPro" id="IPR012337">
    <property type="entry name" value="RNaseH-like_sf"/>
</dbReference>
<evidence type="ECO:0000313" key="2">
    <source>
        <dbReference type="EMBL" id="MYZ52454.1"/>
    </source>
</evidence>
<organism evidence="2 3">
    <name type="scientific">Malikia spinosa</name>
    <dbReference type="NCBI Taxonomy" id="86180"/>
    <lineage>
        <taxon>Bacteria</taxon>
        <taxon>Pseudomonadati</taxon>
        <taxon>Pseudomonadota</taxon>
        <taxon>Betaproteobacteria</taxon>
        <taxon>Burkholderiales</taxon>
        <taxon>Comamonadaceae</taxon>
        <taxon>Malikia</taxon>
    </lineage>
</organism>
<feature type="compositionally biased region" description="Polar residues" evidence="1">
    <location>
        <begin position="625"/>
        <end position="640"/>
    </location>
</feature>
<name>A0A7C9IY55_9BURK</name>
<evidence type="ECO:0000313" key="3">
    <source>
        <dbReference type="Proteomes" id="UP000481947"/>
    </source>
</evidence>